<evidence type="ECO:0000313" key="3">
    <source>
        <dbReference type="Proteomes" id="UP000036334"/>
    </source>
</evidence>
<dbReference type="InterPro" id="IPR001387">
    <property type="entry name" value="Cro/C1-type_HTH"/>
</dbReference>
<evidence type="ECO:0000259" key="1">
    <source>
        <dbReference type="PROSITE" id="PS50943"/>
    </source>
</evidence>
<dbReference type="PATRIC" id="fig|29311.18.peg.2237"/>
<dbReference type="AlphaFoldDB" id="A0A0I9YVA1"/>
<dbReference type="Gene3D" id="1.10.260.40">
    <property type="entry name" value="lambda repressor-like DNA-binding domains"/>
    <property type="match status" value="1"/>
</dbReference>
<protein>
    <recommendedName>
        <fullName evidence="1">HTH cro/C1-type domain-containing protein</fullName>
    </recommendedName>
</protein>
<gene>
    <name evidence="2" type="ORF">ABH38_02535</name>
</gene>
<organism evidence="2 3">
    <name type="scientific">Mycobacterium haemophilum</name>
    <dbReference type="NCBI Taxonomy" id="29311"/>
    <lineage>
        <taxon>Bacteria</taxon>
        <taxon>Bacillati</taxon>
        <taxon>Actinomycetota</taxon>
        <taxon>Actinomycetes</taxon>
        <taxon>Mycobacteriales</taxon>
        <taxon>Mycobacteriaceae</taxon>
        <taxon>Mycobacterium</taxon>
    </lineage>
</organism>
<keyword evidence="3" id="KW-1185">Reference proteome</keyword>
<dbReference type="GO" id="GO:0003677">
    <property type="term" value="F:DNA binding"/>
    <property type="evidence" value="ECO:0007669"/>
    <property type="project" value="InterPro"/>
</dbReference>
<evidence type="ECO:0000313" key="2">
    <source>
        <dbReference type="EMBL" id="KLO38340.1"/>
    </source>
</evidence>
<dbReference type="SMART" id="SM00530">
    <property type="entry name" value="HTH_XRE"/>
    <property type="match status" value="1"/>
</dbReference>
<name>A0A0I9YVA1_9MYCO</name>
<dbReference type="CDD" id="cd00093">
    <property type="entry name" value="HTH_XRE"/>
    <property type="match status" value="1"/>
</dbReference>
<dbReference type="PROSITE" id="PS50943">
    <property type="entry name" value="HTH_CROC1"/>
    <property type="match status" value="1"/>
</dbReference>
<reference evidence="2 3" key="1">
    <citation type="submission" date="2015-05" db="EMBL/GenBank/DDBJ databases">
        <title>Genome sequence of Mycobacterium haemophilum.</title>
        <authorList>
            <person name="Greninger A.L."/>
            <person name="Cunningham G."/>
            <person name="Miller S."/>
        </authorList>
    </citation>
    <scope>NUCLEOTIDE SEQUENCE [LARGE SCALE GENOMIC DNA]</scope>
    <source>
        <strain evidence="3">UC1</strain>
    </source>
</reference>
<accession>A0A0I9YVA1</accession>
<feature type="domain" description="HTH cro/C1-type" evidence="1">
    <location>
        <begin position="19"/>
        <end position="73"/>
    </location>
</feature>
<dbReference type="Proteomes" id="UP000036334">
    <property type="component" value="Unassembled WGS sequence"/>
</dbReference>
<comment type="caution">
    <text evidence="2">The sequence shown here is derived from an EMBL/GenBank/DDBJ whole genome shotgun (WGS) entry which is preliminary data.</text>
</comment>
<dbReference type="EMBL" id="LDPR01000002">
    <property type="protein sequence ID" value="KLO38340.1"/>
    <property type="molecule type" value="Genomic_DNA"/>
</dbReference>
<sequence length="78" mass="8164">MDAAEARSQQRLVALGAAIAGLREAAGETKSATAQATGLNRWFLTGVEAGQRNISIARLFDIADHFGVTPAALLKDVI</sequence>
<proteinExistence type="predicted"/>
<dbReference type="Pfam" id="PF01381">
    <property type="entry name" value="HTH_3"/>
    <property type="match status" value="1"/>
</dbReference>
<dbReference type="InterPro" id="IPR010982">
    <property type="entry name" value="Lambda_DNA-bd_dom_sf"/>
</dbReference>
<dbReference type="SUPFAM" id="SSF47413">
    <property type="entry name" value="lambda repressor-like DNA-binding domains"/>
    <property type="match status" value="1"/>
</dbReference>
<dbReference type="OrthoDB" id="4324231at2"/>
<dbReference type="RefSeq" id="WP_047316166.1">
    <property type="nucleotide sequence ID" value="NZ_LDPQ01000022.1"/>
</dbReference>